<comment type="caution">
    <text evidence="1">The sequence shown here is derived from an EMBL/GenBank/DDBJ whole genome shotgun (WGS) entry which is preliminary data.</text>
</comment>
<reference evidence="1 2" key="1">
    <citation type="journal article" date="2019" name="Sci. Rep.">
        <title>Orb-weaving spider Araneus ventricosus genome elucidates the spidroin gene catalogue.</title>
        <authorList>
            <person name="Kono N."/>
            <person name="Nakamura H."/>
            <person name="Ohtoshi R."/>
            <person name="Moran D.A.P."/>
            <person name="Shinohara A."/>
            <person name="Yoshida Y."/>
            <person name="Fujiwara M."/>
            <person name="Mori M."/>
            <person name="Tomita M."/>
            <person name="Arakawa K."/>
        </authorList>
    </citation>
    <scope>NUCLEOTIDE SEQUENCE [LARGE SCALE GENOMIC DNA]</scope>
</reference>
<dbReference type="GO" id="GO:0071897">
    <property type="term" value="P:DNA biosynthetic process"/>
    <property type="evidence" value="ECO:0007669"/>
    <property type="project" value="UniProtKB-ARBA"/>
</dbReference>
<gene>
    <name evidence="1" type="ORF">AVEN_180529_1</name>
</gene>
<proteinExistence type="predicted"/>
<accession>A0A4Y2FJL0</accession>
<dbReference type="InterPro" id="IPR043502">
    <property type="entry name" value="DNA/RNA_pol_sf"/>
</dbReference>
<organism evidence="1 2">
    <name type="scientific">Araneus ventricosus</name>
    <name type="common">Orbweaver spider</name>
    <name type="synonym">Epeira ventricosa</name>
    <dbReference type="NCBI Taxonomy" id="182803"/>
    <lineage>
        <taxon>Eukaryota</taxon>
        <taxon>Metazoa</taxon>
        <taxon>Ecdysozoa</taxon>
        <taxon>Arthropoda</taxon>
        <taxon>Chelicerata</taxon>
        <taxon>Arachnida</taxon>
        <taxon>Araneae</taxon>
        <taxon>Araneomorphae</taxon>
        <taxon>Entelegynae</taxon>
        <taxon>Araneoidea</taxon>
        <taxon>Araneidae</taxon>
        <taxon>Araneus</taxon>
    </lineage>
</organism>
<evidence type="ECO:0000313" key="2">
    <source>
        <dbReference type="Proteomes" id="UP000499080"/>
    </source>
</evidence>
<sequence>MYRQVLIAPEDQNFQRIVWRYNSSDEICEYKLNTVTYGLSSASFLTTRCLKQIAINCTDDLAITKILEDHVYMDDVISGCSTVIAHPFVRDSLLFYMLNGSDLRKWKSNYHNFLDEFKEHCAQDTNFEIAADETAKVLGIFWNSASDTINFKVMLNLSPPFTKRQISSESAHIFDPLGFFVSLHRMDKDIFSEVMACKRRLGLSYSFTSRKLLDKIPGSI</sequence>
<dbReference type="PANTHER" id="PTHR47331">
    <property type="entry name" value="PHD-TYPE DOMAIN-CONTAINING PROTEIN"/>
    <property type="match status" value="1"/>
</dbReference>
<evidence type="ECO:0000313" key="1">
    <source>
        <dbReference type="EMBL" id="GBM41227.1"/>
    </source>
</evidence>
<dbReference type="Proteomes" id="UP000499080">
    <property type="component" value="Unassembled WGS sequence"/>
</dbReference>
<name>A0A4Y2FJL0_ARAVE</name>
<keyword evidence="2" id="KW-1185">Reference proteome</keyword>
<dbReference type="EMBL" id="BGPR01000957">
    <property type="protein sequence ID" value="GBM41227.1"/>
    <property type="molecule type" value="Genomic_DNA"/>
</dbReference>
<dbReference type="AlphaFoldDB" id="A0A4Y2FJL0"/>
<protein>
    <submittedName>
        <fullName evidence="1">Uncharacterized protein</fullName>
    </submittedName>
</protein>
<dbReference type="SUPFAM" id="SSF56672">
    <property type="entry name" value="DNA/RNA polymerases"/>
    <property type="match status" value="1"/>
</dbReference>
<dbReference type="OrthoDB" id="8040686at2759"/>